<feature type="signal peptide" evidence="1">
    <location>
        <begin position="1"/>
        <end position="21"/>
    </location>
</feature>
<dbReference type="InterPro" id="IPR001229">
    <property type="entry name" value="Jacalin-like_lectin_dom"/>
</dbReference>
<organism evidence="3">
    <name type="scientific">Pteria penguin</name>
    <name type="common">Winged pearl oyster</name>
    <name type="synonym">Magnavicula penguin</name>
    <dbReference type="NCBI Taxonomy" id="113549"/>
    <lineage>
        <taxon>Eukaryota</taxon>
        <taxon>Metazoa</taxon>
        <taxon>Spiralia</taxon>
        <taxon>Lophotrochozoa</taxon>
        <taxon>Mollusca</taxon>
        <taxon>Bivalvia</taxon>
        <taxon>Autobranchia</taxon>
        <taxon>Pteriomorphia</taxon>
        <taxon>Pterioida</taxon>
        <taxon>Pterioidea</taxon>
        <taxon>Pteriidae</taxon>
        <taxon>Pteria</taxon>
    </lineage>
</organism>
<dbReference type="Pfam" id="PF01419">
    <property type="entry name" value="Jacalin"/>
    <property type="match status" value="1"/>
</dbReference>
<keyword evidence="1" id="KW-0732">Signal</keyword>
<dbReference type="SMART" id="SM00915">
    <property type="entry name" value="Jacalin"/>
    <property type="match status" value="1"/>
</dbReference>
<dbReference type="GO" id="GO:0030246">
    <property type="term" value="F:carbohydrate binding"/>
    <property type="evidence" value="ECO:0007669"/>
    <property type="project" value="UniProtKB-KW"/>
</dbReference>
<dbReference type="Gene3D" id="2.100.10.30">
    <property type="entry name" value="Jacalin-like lectin domain"/>
    <property type="match status" value="1"/>
</dbReference>
<dbReference type="AlphaFoldDB" id="B6F0T8"/>
<evidence type="ECO:0000259" key="2">
    <source>
        <dbReference type="PROSITE" id="PS51752"/>
    </source>
</evidence>
<dbReference type="InterPro" id="IPR036404">
    <property type="entry name" value="Jacalin-like_lectin_dom_sf"/>
</dbReference>
<name>B6F0T8_PTEPN</name>
<feature type="chain" id="PRO_5002844780" evidence="1">
    <location>
        <begin position="22"/>
        <end position="169"/>
    </location>
</feature>
<feature type="domain" description="Jacalin-type lectin" evidence="2">
    <location>
        <begin position="24"/>
        <end position="168"/>
    </location>
</feature>
<evidence type="ECO:0000256" key="1">
    <source>
        <dbReference type="SAM" id="SignalP"/>
    </source>
</evidence>
<dbReference type="PROSITE" id="PS51752">
    <property type="entry name" value="JACALIN_LECTIN"/>
    <property type="match status" value="1"/>
</dbReference>
<evidence type="ECO:0000313" key="3">
    <source>
        <dbReference type="EMBL" id="BAG80531.1"/>
    </source>
</evidence>
<dbReference type="SUPFAM" id="SSF51101">
    <property type="entry name" value="Mannose-binding lectins"/>
    <property type="match status" value="1"/>
</dbReference>
<protein>
    <submittedName>
        <fullName evidence="3">Jacalin-related lectin</fullName>
    </submittedName>
</protein>
<dbReference type="EMBL" id="AB425241">
    <property type="protein sequence ID" value="BAG80531.1"/>
    <property type="molecule type" value="mRNA"/>
</dbReference>
<accession>B6F0T8</accession>
<sequence>MGVYVYIVLLVPCLMAIQADASCGALSESYGGPGGLNRFDEKALVKNGDIKEIELLCGRRVTAIRLRYGTVWGTLHGWKSPPGKSCARDWDVGSKVIYTLKPNEYVKGATITYDRFVNSLTLKTNMRELPKCGKTTGSKTKSVDGRRLKYITGNSGCILDRIQFYWPLW</sequence>
<reference evidence="3" key="1">
    <citation type="submission" date="2008-02" db="EMBL/GenBank/DDBJ databases">
        <title>Jacalin-related lectins from Pteria penguin mabe pearl shell.</title>
        <authorList>
            <person name="Ogawa T."/>
            <person name="Naganuma T."/>
            <person name="Hoshino W."/>
            <person name="Sato R."/>
            <person name="Muramoto K."/>
        </authorList>
    </citation>
    <scope>NUCLEOTIDE SEQUENCE</scope>
    <source>
        <tissue evidence="3">Mantle</tissue>
    </source>
</reference>
<proteinExistence type="evidence at transcript level"/>
<gene>
    <name evidence="3" type="primary">PPL4-a</name>
</gene>
<keyword evidence="3" id="KW-0430">Lectin</keyword>